<comment type="caution">
    <text evidence="3">The sequence shown here is derived from an EMBL/GenBank/DDBJ whole genome shotgun (WGS) entry which is preliminary data.</text>
</comment>
<dbReference type="InterPro" id="IPR006224">
    <property type="entry name" value="PsdUridine_synth_RluA-like_CS"/>
</dbReference>
<dbReference type="PANTHER" id="PTHR21600">
    <property type="entry name" value="MITOCHONDRIAL RNA PSEUDOURIDINE SYNTHASE"/>
    <property type="match status" value="1"/>
</dbReference>
<feature type="domain" description="Pseudouridine synthase RsuA/RluA-like" evidence="2">
    <location>
        <begin position="90"/>
        <end position="229"/>
    </location>
</feature>
<proteinExistence type="inferred from homology"/>
<accession>A0ABT6FU09</accession>
<evidence type="ECO:0000313" key="3">
    <source>
        <dbReference type="EMBL" id="MDG3586759.1"/>
    </source>
</evidence>
<protein>
    <submittedName>
        <fullName evidence="3">RluA family pseudouridine synthase</fullName>
    </submittedName>
</protein>
<dbReference type="CDD" id="cd02869">
    <property type="entry name" value="PseudoU_synth_RluA_like"/>
    <property type="match status" value="1"/>
</dbReference>
<dbReference type="Gene3D" id="3.30.2350.10">
    <property type="entry name" value="Pseudouridine synthase"/>
    <property type="match status" value="1"/>
</dbReference>
<name>A0ABT6FU09_9FLAO</name>
<comment type="similarity">
    <text evidence="1">Belongs to the pseudouridine synthase RluA family.</text>
</comment>
<evidence type="ECO:0000313" key="4">
    <source>
        <dbReference type="Proteomes" id="UP001153642"/>
    </source>
</evidence>
<dbReference type="Proteomes" id="UP001153642">
    <property type="component" value="Unassembled WGS sequence"/>
</dbReference>
<evidence type="ECO:0000256" key="1">
    <source>
        <dbReference type="ARBA" id="ARBA00010876"/>
    </source>
</evidence>
<dbReference type="PANTHER" id="PTHR21600:SF87">
    <property type="entry name" value="RNA PSEUDOURIDYLATE SYNTHASE DOMAIN-CONTAINING PROTEIN 1"/>
    <property type="match status" value="1"/>
</dbReference>
<reference evidence="3" key="1">
    <citation type="submission" date="2022-11" db="EMBL/GenBank/DDBJ databases">
        <title>High-quality draft genome sequence of Galbibacter sp. strain CMA-7.</title>
        <authorList>
            <person name="Wei L."/>
            <person name="Dong C."/>
            <person name="Shao Z."/>
        </authorList>
    </citation>
    <scope>NUCLEOTIDE SEQUENCE</scope>
    <source>
        <strain evidence="3">CMA-7</strain>
    </source>
</reference>
<evidence type="ECO:0000259" key="2">
    <source>
        <dbReference type="Pfam" id="PF00849"/>
    </source>
</evidence>
<dbReference type="InterPro" id="IPR020103">
    <property type="entry name" value="PsdUridine_synth_cat_dom_sf"/>
</dbReference>
<dbReference type="InterPro" id="IPR050188">
    <property type="entry name" value="RluA_PseudoU_synthase"/>
</dbReference>
<gene>
    <name evidence="3" type="ORF">OSR52_12855</name>
</gene>
<keyword evidence="4" id="KW-1185">Reference proteome</keyword>
<dbReference type="EMBL" id="JAPMUA010000004">
    <property type="protein sequence ID" value="MDG3586759.1"/>
    <property type="molecule type" value="Genomic_DNA"/>
</dbReference>
<dbReference type="Pfam" id="PF00849">
    <property type="entry name" value="PseudoU_synth_2"/>
    <property type="match status" value="1"/>
</dbReference>
<dbReference type="InterPro" id="IPR006145">
    <property type="entry name" value="PsdUridine_synth_RsuA/RluA"/>
</dbReference>
<organism evidence="3 4">
    <name type="scientific">Galbibacter pacificus</name>
    <dbReference type="NCBI Taxonomy" id="2996052"/>
    <lineage>
        <taxon>Bacteria</taxon>
        <taxon>Pseudomonadati</taxon>
        <taxon>Bacteroidota</taxon>
        <taxon>Flavobacteriia</taxon>
        <taxon>Flavobacteriales</taxon>
        <taxon>Flavobacteriaceae</taxon>
        <taxon>Galbibacter</taxon>
    </lineage>
</organism>
<dbReference type="PROSITE" id="PS01129">
    <property type="entry name" value="PSI_RLU"/>
    <property type="match status" value="1"/>
</dbReference>
<sequence>MNIIETHIVPNIQSRVRLQEYGVGIFKNIGTKSALKKALKKKYISVNGIVGTTATYIKGGETIRLSIPDKPIGNKKLVFPLRVLYEDEYLALVHKPAGILVSGNKFKTIANALPQNIRPGKLPDATIPQPVHRLDYATTGILLAGKTNKCIRLLNKMFENKVVEKTYYAVTIGNMPARGKITTEIDGKASQSGYRVQQSVVSKRFGKLNLVELFPKTGRRHQLRKHLASIGNPVLGDKIYGAEGLVLHGKGLYLHAYSLEFTHPITQEKLFIKDELPERFNKIFG</sequence>
<dbReference type="SUPFAM" id="SSF55120">
    <property type="entry name" value="Pseudouridine synthase"/>
    <property type="match status" value="1"/>
</dbReference>